<evidence type="ECO:0000313" key="9">
    <source>
        <dbReference type="EMBL" id="MDQ0289179.1"/>
    </source>
</evidence>
<dbReference type="AlphaFoldDB" id="A0AAE4AMC9"/>
<organism evidence="9 10">
    <name type="scientific">Oligosphaera ethanolica</name>
    <dbReference type="NCBI Taxonomy" id="760260"/>
    <lineage>
        <taxon>Bacteria</taxon>
        <taxon>Pseudomonadati</taxon>
        <taxon>Lentisphaerota</taxon>
        <taxon>Oligosphaeria</taxon>
        <taxon>Oligosphaerales</taxon>
        <taxon>Oligosphaeraceae</taxon>
        <taxon>Oligosphaera</taxon>
    </lineage>
</organism>
<evidence type="ECO:0000256" key="1">
    <source>
        <dbReference type="ARBA" id="ARBA00004162"/>
    </source>
</evidence>
<dbReference type="Pfam" id="PF02472">
    <property type="entry name" value="ExbD"/>
    <property type="match status" value="1"/>
</dbReference>
<feature type="transmembrane region" description="Helical" evidence="8">
    <location>
        <begin position="20"/>
        <end position="40"/>
    </location>
</feature>
<keyword evidence="6 8" id="KW-0472">Membrane</keyword>
<evidence type="ECO:0000256" key="6">
    <source>
        <dbReference type="ARBA" id="ARBA00023136"/>
    </source>
</evidence>
<keyword evidence="5 8" id="KW-1133">Transmembrane helix</keyword>
<evidence type="ECO:0000256" key="2">
    <source>
        <dbReference type="ARBA" id="ARBA00005811"/>
    </source>
</evidence>
<reference evidence="9" key="1">
    <citation type="submission" date="2023-07" db="EMBL/GenBank/DDBJ databases">
        <title>Genomic Encyclopedia of Type Strains, Phase IV (KMG-IV): sequencing the most valuable type-strain genomes for metagenomic binning, comparative biology and taxonomic classification.</title>
        <authorList>
            <person name="Goeker M."/>
        </authorList>
    </citation>
    <scope>NUCLEOTIDE SEQUENCE</scope>
    <source>
        <strain evidence="9">DSM 24202</strain>
    </source>
</reference>
<evidence type="ECO:0000256" key="5">
    <source>
        <dbReference type="ARBA" id="ARBA00022989"/>
    </source>
</evidence>
<evidence type="ECO:0000313" key="10">
    <source>
        <dbReference type="Proteomes" id="UP001238163"/>
    </source>
</evidence>
<dbReference type="Proteomes" id="UP001238163">
    <property type="component" value="Unassembled WGS sequence"/>
</dbReference>
<dbReference type="GO" id="GO:0005886">
    <property type="term" value="C:plasma membrane"/>
    <property type="evidence" value="ECO:0007669"/>
    <property type="project" value="UniProtKB-SubCell"/>
</dbReference>
<dbReference type="Gene3D" id="3.30.420.270">
    <property type="match status" value="1"/>
</dbReference>
<name>A0AAE4AMC9_9BACT</name>
<dbReference type="GO" id="GO:0015031">
    <property type="term" value="P:protein transport"/>
    <property type="evidence" value="ECO:0007669"/>
    <property type="project" value="UniProtKB-KW"/>
</dbReference>
<keyword evidence="3" id="KW-1003">Cell membrane</keyword>
<keyword evidence="7" id="KW-0653">Protein transport</keyword>
<keyword evidence="7" id="KW-0813">Transport</keyword>
<evidence type="ECO:0000256" key="3">
    <source>
        <dbReference type="ARBA" id="ARBA00022475"/>
    </source>
</evidence>
<comment type="caution">
    <text evidence="9">The sequence shown here is derived from an EMBL/GenBank/DDBJ whole genome shotgun (WGS) entry which is preliminary data.</text>
</comment>
<dbReference type="EMBL" id="JAUSVL010000001">
    <property type="protein sequence ID" value="MDQ0289179.1"/>
    <property type="molecule type" value="Genomic_DNA"/>
</dbReference>
<accession>A0AAE4AMC9</accession>
<keyword evidence="10" id="KW-1185">Reference proteome</keyword>
<dbReference type="InterPro" id="IPR003400">
    <property type="entry name" value="ExbD"/>
</dbReference>
<dbReference type="GO" id="GO:0022857">
    <property type="term" value="F:transmembrane transporter activity"/>
    <property type="evidence" value="ECO:0007669"/>
    <property type="project" value="InterPro"/>
</dbReference>
<evidence type="ECO:0000256" key="8">
    <source>
        <dbReference type="SAM" id="Phobius"/>
    </source>
</evidence>
<sequence length="175" mass="19460">MPRWKSTMGVTAGQYPLVAILDLFFILLIFFLIGNSVVFWPGTQVETSLSLPRTAQAEMHEADKLIITITRSGQIFFNEKALDWHGLEKELRERVRESNITSARRRNLDPATAPKASRPPMVALRADKDLPYERINAVMALARSLGLGVYLVADVEATNAAPQLNLAPARSSQMP</sequence>
<dbReference type="RefSeq" id="WP_307260521.1">
    <property type="nucleotide sequence ID" value="NZ_JAUSVL010000001.1"/>
</dbReference>
<keyword evidence="4 7" id="KW-0812">Transmembrane</keyword>
<comment type="subcellular location">
    <subcellularLocation>
        <location evidence="1">Cell membrane</location>
        <topology evidence="1">Single-pass membrane protein</topology>
    </subcellularLocation>
    <subcellularLocation>
        <location evidence="7">Cell membrane</location>
        <topology evidence="7">Single-pass type II membrane protein</topology>
    </subcellularLocation>
</comment>
<gene>
    <name evidence="9" type="ORF">J3R75_001286</name>
</gene>
<evidence type="ECO:0000256" key="7">
    <source>
        <dbReference type="RuleBase" id="RU003879"/>
    </source>
</evidence>
<evidence type="ECO:0000256" key="4">
    <source>
        <dbReference type="ARBA" id="ARBA00022692"/>
    </source>
</evidence>
<comment type="similarity">
    <text evidence="2 7">Belongs to the ExbD/TolR family.</text>
</comment>
<dbReference type="PANTHER" id="PTHR30558">
    <property type="entry name" value="EXBD MEMBRANE COMPONENT OF PMF-DRIVEN MACROMOLECULE IMPORT SYSTEM"/>
    <property type="match status" value="1"/>
</dbReference>
<proteinExistence type="inferred from homology"/>
<protein>
    <submittedName>
        <fullName evidence="9">Biopolymer transport protein ExbD</fullName>
    </submittedName>
</protein>